<evidence type="ECO:0000256" key="1">
    <source>
        <dbReference type="ARBA" id="ARBA00022729"/>
    </source>
</evidence>
<comment type="caution">
    <text evidence="3">The sequence shown here is derived from an EMBL/GenBank/DDBJ whole genome shotgun (WGS) entry which is preliminary data.</text>
</comment>
<name>A0ABS3Y9M0_9BACT</name>
<keyword evidence="4" id="KW-1185">Reference proteome</keyword>
<dbReference type="InterPro" id="IPR028994">
    <property type="entry name" value="Integrin_alpha_N"/>
</dbReference>
<feature type="signal peptide" evidence="2">
    <location>
        <begin position="1"/>
        <end position="20"/>
    </location>
</feature>
<dbReference type="PANTHER" id="PTHR44103">
    <property type="entry name" value="PROPROTEIN CONVERTASE P"/>
    <property type="match status" value="1"/>
</dbReference>
<evidence type="ECO:0000313" key="4">
    <source>
        <dbReference type="Proteomes" id="UP000679126"/>
    </source>
</evidence>
<dbReference type="InterPro" id="IPR013517">
    <property type="entry name" value="FG-GAP"/>
</dbReference>
<sequence>MKTCAAILTGLLLFSQFAGAQVSFKKHTLLNVFISEGAATGDVNRDGKTDILAGFYWFEAPGWKRHVVHADTLNHLPGYCTTFLNFCTDVNNDGWPDLIRFDQPGDVCVWYENPRGKEVLWKSHLILANAGNETPIFVDVDNDGKKDIICNDSRNRQVLWIKAPSKKGDTAWTKHIISNDSLLGTHKYTHGLGWGDVNKDGRNDVIIREGWWESPANVTQENWRFHPAALGEEASNMFVLDADGDGDMDVISASAHKYGIWWHEQKSDGFVTHEIGKQFSQTHSMALEDMNNDGHPDLVTGKRYFAHNGKDPGAFEPAVLYWFEYKPGKTPSWTPHQIDDNSGVGNSFTVTDLNKDGLLDIITSNKKGVYYFEQVKK</sequence>
<dbReference type="EMBL" id="JAGHKP010000001">
    <property type="protein sequence ID" value="MBO9150834.1"/>
    <property type="molecule type" value="Genomic_DNA"/>
</dbReference>
<dbReference type="Gene3D" id="2.130.10.130">
    <property type="entry name" value="Integrin alpha, N-terminal"/>
    <property type="match status" value="2"/>
</dbReference>
<accession>A0ABS3Y9M0</accession>
<dbReference type="SUPFAM" id="SSF69318">
    <property type="entry name" value="Integrin alpha N-terminal domain"/>
    <property type="match status" value="1"/>
</dbReference>
<evidence type="ECO:0000313" key="3">
    <source>
        <dbReference type="EMBL" id="MBO9150834.1"/>
    </source>
</evidence>
<dbReference type="Proteomes" id="UP000679126">
    <property type="component" value="Unassembled WGS sequence"/>
</dbReference>
<reference evidence="4" key="1">
    <citation type="submission" date="2021-03" db="EMBL/GenBank/DDBJ databases">
        <title>Assistant Professor.</title>
        <authorList>
            <person name="Huq M.A."/>
        </authorList>
    </citation>
    <scope>NUCLEOTIDE SEQUENCE [LARGE SCALE GENOMIC DNA]</scope>
    <source>
        <strain evidence="4">MAH-28</strain>
    </source>
</reference>
<evidence type="ECO:0000256" key="2">
    <source>
        <dbReference type="SAM" id="SignalP"/>
    </source>
</evidence>
<dbReference type="RefSeq" id="WP_209142466.1">
    <property type="nucleotide sequence ID" value="NZ_JAGHKP010000001.1"/>
</dbReference>
<protein>
    <submittedName>
        <fullName evidence="3">VCBS repeat-containing protein</fullName>
    </submittedName>
</protein>
<feature type="chain" id="PRO_5046268108" evidence="2">
    <location>
        <begin position="21"/>
        <end position="377"/>
    </location>
</feature>
<gene>
    <name evidence="3" type="ORF">J7I43_01335</name>
</gene>
<dbReference type="PANTHER" id="PTHR44103:SF1">
    <property type="entry name" value="PROPROTEIN CONVERTASE P"/>
    <property type="match status" value="1"/>
</dbReference>
<proteinExistence type="predicted"/>
<keyword evidence="1 2" id="KW-0732">Signal</keyword>
<organism evidence="3 4">
    <name type="scientific">Chitinophaga chungangae</name>
    <dbReference type="NCBI Taxonomy" id="2821488"/>
    <lineage>
        <taxon>Bacteria</taxon>
        <taxon>Pseudomonadati</taxon>
        <taxon>Bacteroidota</taxon>
        <taxon>Chitinophagia</taxon>
        <taxon>Chitinophagales</taxon>
        <taxon>Chitinophagaceae</taxon>
        <taxon>Chitinophaga</taxon>
    </lineage>
</organism>
<dbReference type="Pfam" id="PF13517">
    <property type="entry name" value="FG-GAP_3"/>
    <property type="match status" value="2"/>
</dbReference>